<sequence length="143" mass="16729">MNFAGFFRDSTETRKWLQFWFNKGESVTNVAAKLKVYNLPQNTAVSHENWNALVKYMRMTVKGKAGKKYAFFGTGYQTQEKTNEMLMKWILADDSIESVAKTLKVAGLSEHQLKVHRNYNAFMTFLDWRKDWQHMRATDFGIA</sequence>
<proteinExistence type="predicted"/>
<dbReference type="AlphaFoldDB" id="A0A2P4Y435"/>
<organism evidence="1 2">
    <name type="scientific">Phytophthora palmivora</name>
    <dbReference type="NCBI Taxonomy" id="4796"/>
    <lineage>
        <taxon>Eukaryota</taxon>
        <taxon>Sar</taxon>
        <taxon>Stramenopiles</taxon>
        <taxon>Oomycota</taxon>
        <taxon>Peronosporomycetes</taxon>
        <taxon>Peronosporales</taxon>
        <taxon>Peronosporaceae</taxon>
        <taxon>Phytophthora</taxon>
    </lineage>
</organism>
<dbReference type="Proteomes" id="UP000237271">
    <property type="component" value="Unassembled WGS sequence"/>
</dbReference>
<evidence type="ECO:0000313" key="1">
    <source>
        <dbReference type="EMBL" id="POM72576.1"/>
    </source>
</evidence>
<accession>A0A2P4Y435</accession>
<keyword evidence="2" id="KW-1185">Reference proteome</keyword>
<evidence type="ECO:0000313" key="2">
    <source>
        <dbReference type="Proteomes" id="UP000237271"/>
    </source>
</evidence>
<dbReference type="EMBL" id="NCKW01005645">
    <property type="protein sequence ID" value="POM72576.1"/>
    <property type="molecule type" value="Genomic_DNA"/>
</dbReference>
<reference evidence="1 2" key="1">
    <citation type="journal article" date="2017" name="Genome Biol. Evol.">
        <title>Phytophthora megakarya and P. palmivora, closely related causal agents of cacao black pod rot, underwent increases in genome sizes and gene numbers by different mechanisms.</title>
        <authorList>
            <person name="Ali S.S."/>
            <person name="Shao J."/>
            <person name="Lary D.J."/>
            <person name="Kronmiller B."/>
            <person name="Shen D."/>
            <person name="Strem M.D."/>
            <person name="Amoako-Attah I."/>
            <person name="Akrofi A.Y."/>
            <person name="Begoude B.A."/>
            <person name="Ten Hoopen G.M."/>
            <person name="Coulibaly K."/>
            <person name="Kebe B.I."/>
            <person name="Melnick R.L."/>
            <person name="Guiltinan M.J."/>
            <person name="Tyler B.M."/>
            <person name="Meinhardt L.W."/>
            <person name="Bailey B.A."/>
        </authorList>
    </citation>
    <scope>NUCLEOTIDE SEQUENCE [LARGE SCALE GENOMIC DNA]</scope>
    <source>
        <strain evidence="2">sbr112.9</strain>
    </source>
</reference>
<name>A0A2P4Y435_9STRA</name>
<comment type="caution">
    <text evidence="1">The sequence shown here is derived from an EMBL/GenBank/DDBJ whole genome shotgun (WGS) entry which is preliminary data.</text>
</comment>
<protein>
    <submittedName>
        <fullName evidence="1">Secreted RxLR effector peptide protein</fullName>
    </submittedName>
</protein>
<dbReference type="OrthoDB" id="124027at2759"/>
<gene>
    <name evidence="1" type="ORF">PHPALM_10682</name>
</gene>